<evidence type="ECO:0000313" key="2">
    <source>
        <dbReference type="Proteomes" id="UP000623419"/>
    </source>
</evidence>
<reference evidence="2" key="1">
    <citation type="journal article" date="2019" name="Int. J. Syst. Evol. Microbiol.">
        <title>The Global Catalogue of Microorganisms (GCM) 10K type strain sequencing project: providing services to taxonomists for standard genome sequencing and annotation.</title>
        <authorList>
            <consortium name="The Broad Institute Genomics Platform"/>
            <consortium name="The Broad Institute Genome Sequencing Center for Infectious Disease"/>
            <person name="Wu L."/>
            <person name="Ma J."/>
        </authorList>
    </citation>
    <scope>NUCLEOTIDE SEQUENCE [LARGE SCALE GENOMIC DNA]</scope>
    <source>
        <strain evidence="2">CGMCC 1.15905</strain>
    </source>
</reference>
<protein>
    <submittedName>
        <fullName evidence="1">Uncharacterized protein</fullName>
    </submittedName>
</protein>
<dbReference type="EMBL" id="BMKC01000001">
    <property type="protein sequence ID" value="GGA75483.1"/>
    <property type="molecule type" value="Genomic_DNA"/>
</dbReference>
<dbReference type="Proteomes" id="UP000623419">
    <property type="component" value="Unassembled WGS sequence"/>
</dbReference>
<evidence type="ECO:0000313" key="1">
    <source>
        <dbReference type="EMBL" id="GGA75483.1"/>
    </source>
</evidence>
<keyword evidence="2" id="KW-1185">Reference proteome</keyword>
<organism evidence="1 2">
    <name type="scientific">Arenimonas soli</name>
    <dbReference type="NCBI Taxonomy" id="2269504"/>
    <lineage>
        <taxon>Bacteria</taxon>
        <taxon>Pseudomonadati</taxon>
        <taxon>Pseudomonadota</taxon>
        <taxon>Gammaproteobacteria</taxon>
        <taxon>Lysobacterales</taxon>
        <taxon>Lysobacteraceae</taxon>
        <taxon>Arenimonas</taxon>
    </lineage>
</organism>
<proteinExistence type="predicted"/>
<comment type="caution">
    <text evidence="1">The sequence shown here is derived from an EMBL/GenBank/DDBJ whole genome shotgun (WGS) entry which is preliminary data.</text>
</comment>
<name>A0ABQ1HHE3_9GAMM</name>
<accession>A0ABQ1HHE3</accession>
<dbReference type="RefSeq" id="WP_188662222.1">
    <property type="nucleotide sequence ID" value="NZ_BMKC01000001.1"/>
</dbReference>
<sequence>MNKEEALPSVFGFVAGRHCTVFGSAPGRLPPTGYARNTIVCVNGSGLGLERHADITVMGAQICRAATRTCRHTLRNLGGRYSERMLWVHPGEMKDFEDRYRDFGFDWRESEVLRSERRRVLVRQLTGYELPGLTGPSAPSNGALAALLTATSGASRIDLCGFSLTSGHFYIADDTVRNHVDHDEYIFDWLSRHAPVHATDAAMRDRFGFQAP</sequence>
<gene>
    <name evidence="1" type="ORF">GCM10011521_12050</name>
</gene>